<proteinExistence type="predicted"/>
<name>A0A8D8TT98_9HEMI</name>
<dbReference type="AlphaFoldDB" id="A0A8D8TT98"/>
<organism evidence="1">
    <name type="scientific">Cacopsylla melanoneura</name>
    <dbReference type="NCBI Taxonomy" id="428564"/>
    <lineage>
        <taxon>Eukaryota</taxon>
        <taxon>Metazoa</taxon>
        <taxon>Ecdysozoa</taxon>
        <taxon>Arthropoda</taxon>
        <taxon>Hexapoda</taxon>
        <taxon>Insecta</taxon>
        <taxon>Pterygota</taxon>
        <taxon>Neoptera</taxon>
        <taxon>Paraneoptera</taxon>
        <taxon>Hemiptera</taxon>
        <taxon>Sternorrhyncha</taxon>
        <taxon>Psylloidea</taxon>
        <taxon>Psyllidae</taxon>
        <taxon>Psyllinae</taxon>
        <taxon>Cacopsylla</taxon>
    </lineage>
</organism>
<sequence length="267" mass="29092">MFLASLVQQSSSRTVPNKLPDKMKLLLGLSLIVLIIQGVFSVATHTVAPSKKTIKAEAPEPIQSEDEGEDIDFLQSATSRAILSKTMQTMLKLAMDEEVNNPIIETLSNVNHMFQQNNTESIMTKTLQNFNRMVLIPANLHLLDLLIDSSHFTLTGSVTRRAIEHIFTLIGYFAEDPVAKDIATKSARLAYQVTSDKHLFASARAVVDQLITLLHKDKLRAVQDLVLAVDKHLTGNTIPPIVLDNVGMLGMPGKGGAGVMPGGMGKV</sequence>
<evidence type="ECO:0000313" key="1">
    <source>
        <dbReference type="EMBL" id="CAG6694656.1"/>
    </source>
</evidence>
<reference evidence="1" key="1">
    <citation type="submission" date="2021-05" db="EMBL/GenBank/DDBJ databases">
        <authorList>
            <person name="Alioto T."/>
            <person name="Alioto T."/>
            <person name="Gomez Garrido J."/>
        </authorList>
    </citation>
    <scope>NUCLEOTIDE SEQUENCE</scope>
</reference>
<dbReference type="EMBL" id="HBUF01319162">
    <property type="protein sequence ID" value="CAG6694656.1"/>
    <property type="molecule type" value="Transcribed_RNA"/>
</dbReference>
<accession>A0A8D8TT98</accession>
<protein>
    <submittedName>
        <fullName evidence="1">Uncharacterized protein</fullName>
    </submittedName>
</protein>